<dbReference type="Gene3D" id="1.20.1050.10">
    <property type="match status" value="1"/>
</dbReference>
<dbReference type="Pfam" id="PF13417">
    <property type="entry name" value="GST_N_3"/>
    <property type="match status" value="1"/>
</dbReference>
<dbReference type="SFLD" id="SFLDS00019">
    <property type="entry name" value="Glutathione_Transferase_(cytos"/>
    <property type="match status" value="1"/>
</dbReference>
<gene>
    <name evidence="4" type="ORF">OKIOD_LOCUS11933</name>
</gene>
<accession>A0ABN7ST67</accession>
<evidence type="ECO:0000259" key="2">
    <source>
        <dbReference type="PROSITE" id="PS50404"/>
    </source>
</evidence>
<dbReference type="InterPro" id="IPR036249">
    <property type="entry name" value="Thioredoxin-like_sf"/>
</dbReference>
<dbReference type="PANTHER" id="PTHR43969">
    <property type="entry name" value="GLUTATHIONE S TRANSFERASE D10, ISOFORM A-RELATED"/>
    <property type="match status" value="1"/>
</dbReference>
<protein>
    <submittedName>
        <fullName evidence="4">Oidioi.mRNA.OKI2018_I69.chr1.g3168.t1.cds</fullName>
    </submittedName>
</protein>
<evidence type="ECO:0000313" key="5">
    <source>
        <dbReference type="Proteomes" id="UP001158576"/>
    </source>
</evidence>
<dbReference type="InterPro" id="IPR004045">
    <property type="entry name" value="Glutathione_S-Trfase_N"/>
</dbReference>
<name>A0ABN7ST67_OIKDI</name>
<dbReference type="PANTHER" id="PTHR43969:SF9">
    <property type="entry name" value="GLUTATHIONE S TRANSFERASE D10, ISOFORM A-RELATED"/>
    <property type="match status" value="1"/>
</dbReference>
<dbReference type="SUPFAM" id="SSF52833">
    <property type="entry name" value="Thioredoxin-like"/>
    <property type="match status" value="1"/>
</dbReference>
<dbReference type="Pfam" id="PF00043">
    <property type="entry name" value="GST_C"/>
    <property type="match status" value="1"/>
</dbReference>
<comment type="subunit">
    <text evidence="1">Homodimer.</text>
</comment>
<dbReference type="InterPro" id="IPR010987">
    <property type="entry name" value="Glutathione-S-Trfase_C-like"/>
</dbReference>
<feature type="domain" description="GST N-terminal" evidence="2">
    <location>
        <begin position="12"/>
        <end position="93"/>
    </location>
</feature>
<dbReference type="Proteomes" id="UP001158576">
    <property type="component" value="Chromosome 1"/>
</dbReference>
<evidence type="ECO:0000313" key="4">
    <source>
        <dbReference type="EMBL" id="CAG5107142.1"/>
    </source>
</evidence>
<dbReference type="SUPFAM" id="SSF47616">
    <property type="entry name" value="GST C-terminal domain-like"/>
    <property type="match status" value="1"/>
</dbReference>
<sequence>MGSNSSKVTNAKEVTLYFNPVSPFARTAQMVSRTCDVKVNYVEINLMKNEQHEDWFLKLNPKHTVPVLVDDDTVLTETVDICKYLIDNYGIHKEMNPSGETGEKMQKIVDYYYGTLFPSAMKILSPFFAKKPVSDRDLEAVRVQGYEYFNTILGNNDFLFGTKGPTWVDLLVFSGLLQMDIYPLTRKGTHDKVKLWSDRIMAYPFADVHGVFFFVTKFMYVSHWANRIFCCRKALVE</sequence>
<evidence type="ECO:0000256" key="1">
    <source>
        <dbReference type="ARBA" id="ARBA00011738"/>
    </source>
</evidence>
<proteinExistence type="predicted"/>
<dbReference type="InterPro" id="IPR040079">
    <property type="entry name" value="Glutathione_S-Trfase"/>
</dbReference>
<reference evidence="4 5" key="1">
    <citation type="submission" date="2021-04" db="EMBL/GenBank/DDBJ databases">
        <authorList>
            <person name="Bliznina A."/>
        </authorList>
    </citation>
    <scope>NUCLEOTIDE SEQUENCE [LARGE SCALE GENOMIC DNA]</scope>
</reference>
<feature type="domain" description="GST C-terminal" evidence="3">
    <location>
        <begin position="98"/>
        <end position="218"/>
    </location>
</feature>
<dbReference type="PROSITE" id="PS50405">
    <property type="entry name" value="GST_CTER"/>
    <property type="match status" value="1"/>
</dbReference>
<dbReference type="EMBL" id="OU015566">
    <property type="protein sequence ID" value="CAG5107142.1"/>
    <property type="molecule type" value="Genomic_DNA"/>
</dbReference>
<dbReference type="SFLD" id="SFLDG00358">
    <property type="entry name" value="Main_(cytGST)"/>
    <property type="match status" value="1"/>
</dbReference>
<dbReference type="PROSITE" id="PS50404">
    <property type="entry name" value="GST_NTER"/>
    <property type="match status" value="1"/>
</dbReference>
<organism evidence="4 5">
    <name type="scientific">Oikopleura dioica</name>
    <name type="common">Tunicate</name>
    <dbReference type="NCBI Taxonomy" id="34765"/>
    <lineage>
        <taxon>Eukaryota</taxon>
        <taxon>Metazoa</taxon>
        <taxon>Chordata</taxon>
        <taxon>Tunicata</taxon>
        <taxon>Appendicularia</taxon>
        <taxon>Copelata</taxon>
        <taxon>Oikopleuridae</taxon>
        <taxon>Oikopleura</taxon>
    </lineage>
</organism>
<dbReference type="InterPro" id="IPR036282">
    <property type="entry name" value="Glutathione-S-Trfase_C_sf"/>
</dbReference>
<dbReference type="InterPro" id="IPR004046">
    <property type="entry name" value="GST_C"/>
</dbReference>
<keyword evidence="5" id="KW-1185">Reference proteome</keyword>
<dbReference type="Gene3D" id="3.40.30.10">
    <property type="entry name" value="Glutaredoxin"/>
    <property type="match status" value="1"/>
</dbReference>
<evidence type="ECO:0000259" key="3">
    <source>
        <dbReference type="PROSITE" id="PS50405"/>
    </source>
</evidence>